<evidence type="ECO:0000313" key="4">
    <source>
        <dbReference type="Proteomes" id="UP000028999"/>
    </source>
</evidence>
<keyword evidence="4" id="KW-1185">Reference proteome</keyword>
<dbReference type="PANTHER" id="PTHR33623">
    <property type="entry name" value="OS04G0572500 PROTEIN"/>
    <property type="match status" value="1"/>
</dbReference>
<feature type="compositionally biased region" description="Low complexity" evidence="1">
    <location>
        <begin position="186"/>
        <end position="199"/>
    </location>
</feature>
<dbReference type="PANTHER" id="PTHR33623:SF5">
    <property type="entry name" value="HISTONE-LYSINE N-METHYLTRANSFERASE SETD1B-LIKE PROTEIN"/>
    <property type="match status" value="1"/>
</dbReference>
<reference evidence="3 4" key="1">
    <citation type="journal article" date="2014" name="Science">
        <title>Plant genetics. Early allopolyploid evolution in the post-Neolithic Brassica napus oilseed genome.</title>
        <authorList>
            <person name="Chalhoub B."/>
            <person name="Denoeud F."/>
            <person name="Liu S."/>
            <person name="Parkin I.A."/>
            <person name="Tang H."/>
            <person name="Wang X."/>
            <person name="Chiquet J."/>
            <person name="Belcram H."/>
            <person name="Tong C."/>
            <person name="Samans B."/>
            <person name="Correa M."/>
            <person name="Da Silva C."/>
            <person name="Just J."/>
            <person name="Falentin C."/>
            <person name="Koh C.S."/>
            <person name="Le Clainche I."/>
            <person name="Bernard M."/>
            <person name="Bento P."/>
            <person name="Noel B."/>
            <person name="Labadie K."/>
            <person name="Alberti A."/>
            <person name="Charles M."/>
            <person name="Arnaud D."/>
            <person name="Guo H."/>
            <person name="Daviaud C."/>
            <person name="Alamery S."/>
            <person name="Jabbari K."/>
            <person name="Zhao M."/>
            <person name="Edger P.P."/>
            <person name="Chelaifa H."/>
            <person name="Tack D."/>
            <person name="Lassalle G."/>
            <person name="Mestiri I."/>
            <person name="Schnel N."/>
            <person name="Le Paslier M.C."/>
            <person name="Fan G."/>
            <person name="Renault V."/>
            <person name="Bayer P.E."/>
            <person name="Golicz A.A."/>
            <person name="Manoli S."/>
            <person name="Lee T.H."/>
            <person name="Thi V.H."/>
            <person name="Chalabi S."/>
            <person name="Hu Q."/>
            <person name="Fan C."/>
            <person name="Tollenaere R."/>
            <person name="Lu Y."/>
            <person name="Battail C."/>
            <person name="Shen J."/>
            <person name="Sidebottom C.H."/>
            <person name="Wang X."/>
            <person name="Canaguier A."/>
            <person name="Chauveau A."/>
            <person name="Berard A."/>
            <person name="Deniot G."/>
            <person name="Guan M."/>
            <person name="Liu Z."/>
            <person name="Sun F."/>
            <person name="Lim Y.P."/>
            <person name="Lyons E."/>
            <person name="Town C.D."/>
            <person name="Bancroft I."/>
            <person name="Wang X."/>
            <person name="Meng J."/>
            <person name="Ma J."/>
            <person name="Pires J.C."/>
            <person name="King G.J."/>
            <person name="Brunel D."/>
            <person name="Delourme R."/>
            <person name="Renard M."/>
            <person name="Aury J.M."/>
            <person name="Adams K.L."/>
            <person name="Batley J."/>
            <person name="Snowdon R.J."/>
            <person name="Tost J."/>
            <person name="Edwards D."/>
            <person name="Zhou Y."/>
            <person name="Hua W."/>
            <person name="Sharpe A.G."/>
            <person name="Paterson A.H."/>
            <person name="Guan C."/>
            <person name="Wincker P."/>
        </authorList>
    </citation>
    <scope>NUCLEOTIDE SEQUENCE [LARGE SCALE GENOMIC DNA]</scope>
    <source>
        <strain evidence="4">cv. Darmor-bzh</strain>
    </source>
</reference>
<evidence type="ECO:0000313" key="3">
    <source>
        <dbReference type="EMBL" id="CDY10365.1"/>
    </source>
</evidence>
<sequence length="629" mass="70763">MASQRHLKDLLEEDQEPFQLQSYISDRRCQINPPATHLQVKKRRAISQNAGLPSRFCRNACFFSLRESPDQKKSPLFEPKSPNRSKNAVFVNIPARTASMLLEAAVRIQKQSSSEGSKTRTRNAGNAFGIFGSVLKKLTHRKKREISGGNDGDRVSSVKDMLRWESPVVRKIVTRKSKRETQNHASESQFSRRSSSSGVWSESVINEQRSYDCDFETSISSRSGSDGLDEFASEIMDGADFSEDKRFCESPFHFVLETMPSNSGFRTPNFSSPAASPRLDCQEMKKESYEVEEEEEEDKEQSSPVSVLDPPFQDDDEDIHMDDNNITSSFRSIQKAKHLLLQKLCRFEQLAGLDPLELEKRMSDQENEEEEEVKNHYQCEIITQRVVKTYFEDMKEVPEGIEALISDLVAEELHKDSFMQGGEAQVAKRVCERLRSWRDVESNTIDMMVEHDFRIESLGTWRSKNDSEVAEVVLDIEFEIFEDLVEELELSQDIGGGRTEKFIGPVKLSNLSGRVLTLMGTRVGSSSELGSCKCKTQTDVKCKSKSTSNATSPAAFQSAIHTASHGSSPALVTSSSTSSDLVTENVEGGVFGSHFAALQSEFSGFEMEDPSQKLEQLNQHKKFKKCSGF</sequence>
<protein>
    <submittedName>
        <fullName evidence="3">BnaCnng02660D protein</fullName>
    </submittedName>
</protein>
<accession>A0A078F777</accession>
<dbReference type="Pfam" id="PF14309">
    <property type="entry name" value="DUF4378"/>
    <property type="match status" value="1"/>
</dbReference>
<feature type="region of interest" description="Disordered" evidence="1">
    <location>
        <begin position="263"/>
        <end position="316"/>
    </location>
</feature>
<gene>
    <name evidence="3" type="primary">BnaCnng02660D</name>
    <name evidence="3" type="ORF">GSBRNA2T00032266001</name>
</gene>
<dbReference type="OMA" id="HCEIITQ"/>
<dbReference type="STRING" id="3708.A0A078F777"/>
<dbReference type="PaxDb" id="3708-A0A078F777"/>
<dbReference type="AlphaFoldDB" id="A0A078F777"/>
<evidence type="ECO:0000256" key="1">
    <source>
        <dbReference type="SAM" id="MobiDB-lite"/>
    </source>
</evidence>
<name>A0A078F777_BRANA</name>
<feature type="compositionally biased region" description="Basic and acidic residues" evidence="1">
    <location>
        <begin position="280"/>
        <end position="289"/>
    </location>
</feature>
<dbReference type="Proteomes" id="UP000028999">
    <property type="component" value="Unassembled WGS sequence"/>
</dbReference>
<dbReference type="EMBL" id="LK032003">
    <property type="protein sequence ID" value="CDY10365.1"/>
    <property type="molecule type" value="Genomic_DNA"/>
</dbReference>
<dbReference type="InterPro" id="IPR025486">
    <property type="entry name" value="DUF4378"/>
</dbReference>
<feature type="compositionally biased region" description="Acidic residues" evidence="1">
    <location>
        <begin position="290"/>
        <end position="299"/>
    </location>
</feature>
<dbReference type="SMR" id="A0A078F777"/>
<evidence type="ECO:0000259" key="2">
    <source>
        <dbReference type="Pfam" id="PF14309"/>
    </source>
</evidence>
<feature type="domain" description="DUF4378" evidence="2">
    <location>
        <begin position="422"/>
        <end position="487"/>
    </location>
</feature>
<organism evidence="3 4">
    <name type="scientific">Brassica napus</name>
    <name type="common">Rape</name>
    <dbReference type="NCBI Taxonomy" id="3708"/>
    <lineage>
        <taxon>Eukaryota</taxon>
        <taxon>Viridiplantae</taxon>
        <taxon>Streptophyta</taxon>
        <taxon>Embryophyta</taxon>
        <taxon>Tracheophyta</taxon>
        <taxon>Spermatophyta</taxon>
        <taxon>Magnoliopsida</taxon>
        <taxon>eudicotyledons</taxon>
        <taxon>Gunneridae</taxon>
        <taxon>Pentapetalae</taxon>
        <taxon>rosids</taxon>
        <taxon>malvids</taxon>
        <taxon>Brassicales</taxon>
        <taxon>Brassicaceae</taxon>
        <taxon>Brassiceae</taxon>
        <taxon>Brassica</taxon>
    </lineage>
</organism>
<proteinExistence type="predicted"/>
<feature type="compositionally biased region" description="Polar residues" evidence="1">
    <location>
        <begin position="263"/>
        <end position="274"/>
    </location>
</feature>
<feature type="region of interest" description="Disordered" evidence="1">
    <location>
        <begin position="175"/>
        <end position="199"/>
    </location>
</feature>
<dbReference type="Gramene" id="CDY10365">
    <property type="protein sequence ID" value="CDY10365"/>
    <property type="gene ID" value="GSBRNA2T00032266001"/>
</dbReference>